<dbReference type="HOGENOM" id="CLU_075053_9_2_10"/>
<evidence type="ECO:0000313" key="3">
    <source>
        <dbReference type="Proteomes" id="UP000007590"/>
    </source>
</evidence>
<dbReference type="Pfam" id="PF00027">
    <property type="entry name" value="cNMP_binding"/>
    <property type="match status" value="1"/>
</dbReference>
<dbReference type="CDD" id="cd00038">
    <property type="entry name" value="CAP_ED"/>
    <property type="match status" value="1"/>
</dbReference>
<evidence type="ECO:0000313" key="2">
    <source>
        <dbReference type="EMBL" id="AFD05233.1"/>
    </source>
</evidence>
<dbReference type="InterPro" id="IPR018490">
    <property type="entry name" value="cNMP-bd_dom_sf"/>
</dbReference>
<dbReference type="InterPro" id="IPR014710">
    <property type="entry name" value="RmlC-like_jellyroll"/>
</dbReference>
<reference evidence="2" key="1">
    <citation type="submission" date="2012-02" db="EMBL/GenBank/DDBJ databases">
        <title>The complete genome of Solitalea canadensis DSM 3403.</title>
        <authorList>
            <consortium name="US DOE Joint Genome Institute (JGI-PGF)"/>
            <person name="Lucas S."/>
            <person name="Copeland A."/>
            <person name="Lapidus A."/>
            <person name="Glavina del Rio T."/>
            <person name="Dalin E."/>
            <person name="Tice H."/>
            <person name="Bruce D."/>
            <person name="Goodwin L."/>
            <person name="Pitluck S."/>
            <person name="Peters L."/>
            <person name="Ovchinnikova G."/>
            <person name="Lu M."/>
            <person name="Kyrpides N."/>
            <person name="Mavromatis K."/>
            <person name="Ivanova N."/>
            <person name="Brettin T."/>
            <person name="Detter J.C."/>
            <person name="Han C."/>
            <person name="Larimer F."/>
            <person name="Land M."/>
            <person name="Hauser L."/>
            <person name="Markowitz V."/>
            <person name="Cheng J.-F."/>
            <person name="Hugenholtz P."/>
            <person name="Woyke T."/>
            <person name="Wu D."/>
            <person name="Spring S."/>
            <person name="Schroeder M."/>
            <person name="Kopitz M."/>
            <person name="Brambilla E."/>
            <person name="Klenk H.-P."/>
            <person name="Eisen J.A."/>
        </authorList>
    </citation>
    <scope>NUCLEOTIDE SEQUENCE</scope>
    <source>
        <strain evidence="2">DSM 3403</strain>
    </source>
</reference>
<dbReference type="RefSeq" id="WP_014678461.1">
    <property type="nucleotide sequence ID" value="NC_017770.1"/>
</dbReference>
<name>H8KT50_SOLCM</name>
<dbReference type="PROSITE" id="PS50042">
    <property type="entry name" value="CNMP_BINDING_3"/>
    <property type="match status" value="1"/>
</dbReference>
<dbReference type="STRING" id="929556.Solca_0077"/>
<dbReference type="KEGG" id="scn:Solca_0077"/>
<feature type="domain" description="Cyclic nucleotide-binding" evidence="1">
    <location>
        <begin position="23"/>
        <end position="122"/>
    </location>
</feature>
<dbReference type="Gene3D" id="2.60.120.10">
    <property type="entry name" value="Jelly Rolls"/>
    <property type="match status" value="1"/>
</dbReference>
<proteinExistence type="predicted"/>
<dbReference type="Proteomes" id="UP000007590">
    <property type="component" value="Chromosome"/>
</dbReference>
<dbReference type="AlphaFoldDB" id="H8KT50"/>
<evidence type="ECO:0000259" key="1">
    <source>
        <dbReference type="PROSITE" id="PS50042"/>
    </source>
</evidence>
<dbReference type="EMBL" id="CP003349">
    <property type="protein sequence ID" value="AFD05233.1"/>
    <property type="molecule type" value="Genomic_DNA"/>
</dbReference>
<dbReference type="SUPFAM" id="SSF51206">
    <property type="entry name" value="cAMP-binding domain-like"/>
    <property type="match status" value="1"/>
</dbReference>
<protein>
    <submittedName>
        <fullName evidence="2">cAMP-binding protein</fullName>
    </submittedName>
</protein>
<organism evidence="2 3">
    <name type="scientific">Solitalea canadensis (strain ATCC 29591 / DSM 3403 / JCM 21819 / LMG 8368 / NBRC 15130 / NCIMB 12057 / USAM 9D)</name>
    <name type="common">Flexibacter canadensis</name>
    <dbReference type="NCBI Taxonomy" id="929556"/>
    <lineage>
        <taxon>Bacteria</taxon>
        <taxon>Pseudomonadati</taxon>
        <taxon>Bacteroidota</taxon>
        <taxon>Sphingobacteriia</taxon>
        <taxon>Sphingobacteriales</taxon>
        <taxon>Sphingobacteriaceae</taxon>
        <taxon>Solitalea</taxon>
    </lineage>
</organism>
<gene>
    <name evidence="2" type="ordered locus">Solca_0077</name>
</gene>
<dbReference type="InterPro" id="IPR000595">
    <property type="entry name" value="cNMP-bd_dom"/>
</dbReference>
<keyword evidence="3" id="KW-1185">Reference proteome</keyword>
<dbReference type="eggNOG" id="COG0664">
    <property type="taxonomic scope" value="Bacteria"/>
</dbReference>
<sequence length="200" mass="23621">MSTSALGMNIDPILQNIAKHIKLDREETDFFVSLLHYKTLKRKEFLLRQGDICKAESFIVKGCLRTYTLDSDGFEHIISFGIEDWWKGDLYSFLTQTPSSYFIDALEDTVVLQISKENLDLLYERVPKFERFFRLLFQNAFIAQQNRINQNLSYPAEQRYVDFIKRYPQLEQRISQKQVAAYLGITPVFLSMLRRKLVKK</sequence>
<accession>H8KT50</accession>